<dbReference type="AlphaFoldDB" id="B8G2K6"/>
<name>B8G2K6_DESHD</name>
<organism evidence="1 2">
    <name type="scientific">Desulfitobacterium hafniense (strain DSM 10664 / DCB-2)</name>
    <dbReference type="NCBI Taxonomy" id="272564"/>
    <lineage>
        <taxon>Bacteria</taxon>
        <taxon>Bacillati</taxon>
        <taxon>Bacillota</taxon>
        <taxon>Clostridia</taxon>
        <taxon>Eubacteriales</taxon>
        <taxon>Desulfitobacteriaceae</taxon>
        <taxon>Desulfitobacterium</taxon>
    </lineage>
</organism>
<dbReference type="Proteomes" id="UP000007726">
    <property type="component" value="Chromosome"/>
</dbReference>
<evidence type="ECO:0008006" key="3">
    <source>
        <dbReference type="Google" id="ProtNLM"/>
    </source>
</evidence>
<dbReference type="SUPFAM" id="SSF140500">
    <property type="entry name" value="BAS1536-like"/>
    <property type="match status" value="1"/>
</dbReference>
<dbReference type="GO" id="GO:0046983">
    <property type="term" value="F:protein dimerization activity"/>
    <property type="evidence" value="ECO:0007669"/>
    <property type="project" value="InterPro"/>
</dbReference>
<dbReference type="RefSeq" id="WP_005811219.1">
    <property type="nucleotide sequence ID" value="NC_011830.1"/>
</dbReference>
<dbReference type="InterPro" id="IPR036638">
    <property type="entry name" value="HLH_DNA-bd_sf"/>
</dbReference>
<evidence type="ECO:0000313" key="2">
    <source>
        <dbReference type="Proteomes" id="UP000007726"/>
    </source>
</evidence>
<gene>
    <name evidence="1" type="ordered locus">Dhaf_3338</name>
</gene>
<protein>
    <recommendedName>
        <fullName evidence="3">Spo0E like sporulation regulatory protein</fullName>
    </recommendedName>
</protein>
<dbReference type="EMBL" id="CP001336">
    <property type="protein sequence ID" value="ACL21356.1"/>
    <property type="molecule type" value="Genomic_DNA"/>
</dbReference>
<proteinExistence type="predicted"/>
<evidence type="ECO:0000313" key="1">
    <source>
        <dbReference type="EMBL" id="ACL21356.1"/>
    </source>
</evidence>
<dbReference type="KEGG" id="dhd:Dhaf_3338"/>
<accession>B8G2K6</accession>
<dbReference type="Gene3D" id="4.10.280.10">
    <property type="entry name" value="Helix-loop-helix DNA-binding domain"/>
    <property type="match status" value="1"/>
</dbReference>
<reference evidence="1 2" key="1">
    <citation type="journal article" date="2012" name="BMC Microbiol.">
        <title>Genome sequence of Desulfitobacterium hafniense DCB-2, a Gram-positive anaerobe capable of dehalogenation and metal reduction.</title>
        <authorList>
            <person name="Kim S.H."/>
            <person name="Harzman C."/>
            <person name="Davis J.K."/>
            <person name="Hutcheson R."/>
            <person name="Broderick J.B."/>
            <person name="Marsh T.L."/>
            <person name="Tiedje J.M."/>
        </authorList>
    </citation>
    <scope>NUCLEOTIDE SEQUENCE [LARGE SCALE GENOMIC DNA]</scope>
    <source>
        <strain evidence="2">DSM 10664 / DCB-2</strain>
    </source>
</reference>
<sequence length="50" mass="6028">MWNHQLLRLIEDMRKELNQLGKRKPLTDPEVISLSQRLDELLNEYHLTAK</sequence>
<dbReference type="HOGENOM" id="CLU_189149_1_2_9"/>
<dbReference type="GO" id="GO:0043937">
    <property type="term" value="P:regulation of sporulation"/>
    <property type="evidence" value="ECO:0007669"/>
    <property type="project" value="InterPro"/>
</dbReference>
<dbReference type="InterPro" id="IPR018540">
    <property type="entry name" value="Spo0E-like"/>
</dbReference>
<dbReference type="InterPro" id="IPR037208">
    <property type="entry name" value="Spo0E-like_sf"/>
</dbReference>
<dbReference type="Pfam" id="PF09388">
    <property type="entry name" value="SpoOE-like"/>
    <property type="match status" value="1"/>
</dbReference>